<comment type="caution">
    <text evidence="3">The sequence shown here is derived from an EMBL/GenBank/DDBJ whole genome shotgun (WGS) entry which is preliminary data.</text>
</comment>
<protein>
    <recommendedName>
        <fullName evidence="2">FHA domain-containing protein</fullName>
    </recommendedName>
</protein>
<keyword evidence="4" id="KW-1185">Reference proteome</keyword>
<evidence type="ECO:0000313" key="4">
    <source>
        <dbReference type="Proteomes" id="UP000054564"/>
    </source>
</evidence>
<dbReference type="AlphaFoldDB" id="A0A0L0UHX5"/>
<feature type="compositionally biased region" description="Low complexity" evidence="1">
    <location>
        <begin position="19"/>
        <end position="29"/>
    </location>
</feature>
<feature type="region of interest" description="Disordered" evidence="1">
    <location>
        <begin position="1"/>
        <end position="31"/>
    </location>
</feature>
<name>A0A0L0UHX5_9BASI</name>
<sequence>MLKLISSPATQILHNSSPTTTTKTTTKTNTKTRKSPVLRIPIEPGHCLVFGRKPDLRLLSNEINNKSSTILPITLPKSFTHASRTHCLCTLIAPPLGGLNIRIVVKGQNGLMVDGERFEEGSSAGVELERCDGEHIEI</sequence>
<dbReference type="PROSITE" id="PS50006">
    <property type="entry name" value="FHA_DOMAIN"/>
    <property type="match status" value="1"/>
</dbReference>
<dbReference type="OrthoDB" id="5348546at2759"/>
<dbReference type="EMBL" id="AJIL01008800">
    <property type="protein sequence ID" value="KNE86633.1"/>
    <property type="molecule type" value="Genomic_DNA"/>
</dbReference>
<evidence type="ECO:0000259" key="2">
    <source>
        <dbReference type="PROSITE" id="PS50006"/>
    </source>
</evidence>
<organism evidence="3 4">
    <name type="scientific">Puccinia striiformis f. sp. tritici PST-78</name>
    <dbReference type="NCBI Taxonomy" id="1165861"/>
    <lineage>
        <taxon>Eukaryota</taxon>
        <taxon>Fungi</taxon>
        <taxon>Dikarya</taxon>
        <taxon>Basidiomycota</taxon>
        <taxon>Pucciniomycotina</taxon>
        <taxon>Pucciniomycetes</taxon>
        <taxon>Pucciniales</taxon>
        <taxon>Pucciniaceae</taxon>
        <taxon>Puccinia</taxon>
    </lineage>
</organism>
<feature type="domain" description="FHA" evidence="2">
    <location>
        <begin position="48"/>
        <end position="118"/>
    </location>
</feature>
<gene>
    <name evidence="3" type="ORF">PSTG_20004</name>
</gene>
<dbReference type="InterPro" id="IPR000253">
    <property type="entry name" value="FHA_dom"/>
</dbReference>
<accession>A0A0L0UHX5</accession>
<dbReference type="STRING" id="1165861.A0A0L0UHX5"/>
<evidence type="ECO:0000256" key="1">
    <source>
        <dbReference type="SAM" id="MobiDB-lite"/>
    </source>
</evidence>
<evidence type="ECO:0000313" key="3">
    <source>
        <dbReference type="EMBL" id="KNE86633.1"/>
    </source>
</evidence>
<feature type="compositionally biased region" description="Polar residues" evidence="1">
    <location>
        <begin position="7"/>
        <end position="18"/>
    </location>
</feature>
<reference evidence="4" key="1">
    <citation type="submission" date="2014-03" db="EMBL/GenBank/DDBJ databases">
        <title>The Genome Sequence of Puccinia striiformis f. sp. tritici PST-78.</title>
        <authorList>
            <consortium name="The Broad Institute Genome Sequencing Platform"/>
            <person name="Cuomo C."/>
            <person name="Hulbert S."/>
            <person name="Chen X."/>
            <person name="Walker B."/>
            <person name="Young S.K."/>
            <person name="Zeng Q."/>
            <person name="Gargeya S."/>
            <person name="Fitzgerald M."/>
            <person name="Haas B."/>
            <person name="Abouelleil A."/>
            <person name="Alvarado L."/>
            <person name="Arachchi H.M."/>
            <person name="Berlin A.M."/>
            <person name="Chapman S.B."/>
            <person name="Goldberg J."/>
            <person name="Griggs A."/>
            <person name="Gujja S."/>
            <person name="Hansen M."/>
            <person name="Howarth C."/>
            <person name="Imamovic A."/>
            <person name="Larimer J."/>
            <person name="McCowan C."/>
            <person name="Montmayeur A."/>
            <person name="Murphy C."/>
            <person name="Neiman D."/>
            <person name="Pearson M."/>
            <person name="Priest M."/>
            <person name="Roberts A."/>
            <person name="Saif S."/>
            <person name="Shea T."/>
            <person name="Sisk P."/>
            <person name="Sykes S."/>
            <person name="Wortman J."/>
            <person name="Nusbaum C."/>
            <person name="Birren B."/>
        </authorList>
    </citation>
    <scope>NUCLEOTIDE SEQUENCE [LARGE SCALE GENOMIC DNA]</scope>
    <source>
        <strain evidence="4">race PST-78</strain>
    </source>
</reference>
<feature type="non-terminal residue" evidence="3">
    <location>
        <position position="138"/>
    </location>
</feature>
<proteinExistence type="predicted"/>
<dbReference type="Proteomes" id="UP000054564">
    <property type="component" value="Unassembled WGS sequence"/>
</dbReference>